<keyword evidence="4" id="KW-1185">Reference proteome</keyword>
<reference evidence="2" key="1">
    <citation type="submission" date="2009-11" db="EMBL/GenBank/DDBJ databases">
        <authorList>
            <consortium name="The Broad Institute Genome Sequencing Platform"/>
            <person name="Ward D."/>
            <person name="Feldgarden M."/>
            <person name="Earl A."/>
            <person name="Young S.K."/>
            <person name="Zeng Q."/>
            <person name="Koehrsen M."/>
            <person name="Alvarado L."/>
            <person name="Berlin A."/>
            <person name="Bochicchio J."/>
            <person name="Borenstein D."/>
            <person name="Chapman S.B."/>
            <person name="Chen Z."/>
            <person name="Engels R."/>
            <person name="Freedman E."/>
            <person name="Gellesch M."/>
            <person name="Goldberg J."/>
            <person name="Griggs A."/>
            <person name="Gujja S."/>
            <person name="Heilman E."/>
            <person name="Heiman D."/>
            <person name="Hepburn T."/>
            <person name="Howarth C."/>
            <person name="Jen D."/>
            <person name="Larson L."/>
            <person name="Lewis B."/>
            <person name="Mehta T."/>
            <person name="Park D."/>
            <person name="Pearson M."/>
            <person name="Roberts A."/>
            <person name="Saif S."/>
            <person name="Shea T."/>
            <person name="Shenoy N."/>
            <person name="Sisk P."/>
            <person name="Stolte C."/>
            <person name="Sykes S."/>
            <person name="Thomson T."/>
            <person name="Walk T."/>
            <person name="White J."/>
            <person name="Yandava C."/>
            <person name="Izard J."/>
            <person name="Baranova O.V."/>
            <person name="Blanton J.M."/>
            <person name="Tanner A.C."/>
            <person name="Dewhirst F.E."/>
            <person name="Haas B."/>
            <person name="Nusbaum C."/>
            <person name="Birren B."/>
        </authorList>
    </citation>
    <scope>NUCLEOTIDE SEQUENCE [LARGE SCALE GENOMIC DNA]</scope>
    <source>
        <strain evidence="2">1-1 BBBD Race 1</strain>
    </source>
</reference>
<reference evidence="3" key="4">
    <citation type="submission" date="2025-05" db="UniProtKB">
        <authorList>
            <consortium name="EnsemblFungi"/>
        </authorList>
    </citation>
    <scope>IDENTIFICATION</scope>
    <source>
        <strain evidence="3">isolate 1-1 / race 1 (BBBD)</strain>
    </source>
</reference>
<reference evidence="2" key="2">
    <citation type="submission" date="2016-05" db="EMBL/GenBank/DDBJ databases">
        <title>Comparative analysis highlights variable genome content of wheat rusts and divergence of the mating loci.</title>
        <authorList>
            <person name="Cuomo C.A."/>
            <person name="Bakkeren G."/>
            <person name="Szabo L."/>
            <person name="Khalil H."/>
            <person name="Joly D."/>
            <person name="Goldberg J."/>
            <person name="Young S."/>
            <person name="Zeng Q."/>
            <person name="Fellers J."/>
        </authorList>
    </citation>
    <scope>NUCLEOTIDE SEQUENCE [LARGE SCALE GENOMIC DNA]</scope>
    <source>
        <strain evidence="2">1-1 BBBD Race 1</strain>
    </source>
</reference>
<gene>
    <name evidence="2" type="ORF">PTTG_28616</name>
</gene>
<protein>
    <submittedName>
        <fullName evidence="2 3">Uncharacterized protein</fullName>
    </submittedName>
</protein>
<evidence type="ECO:0000313" key="4">
    <source>
        <dbReference type="Proteomes" id="UP000005240"/>
    </source>
</evidence>
<keyword evidence="1" id="KW-0812">Transmembrane</keyword>
<accession>A0A180GAH2</accession>
<evidence type="ECO:0000256" key="1">
    <source>
        <dbReference type="SAM" id="Phobius"/>
    </source>
</evidence>
<dbReference type="VEuPathDB" id="FungiDB:PTTG_28616"/>
<dbReference type="OrthoDB" id="2213137at2759"/>
<keyword evidence="1" id="KW-0472">Membrane</keyword>
<evidence type="ECO:0000313" key="3">
    <source>
        <dbReference type="EnsemblFungi" id="PTTG_28616-t43_1-p1"/>
    </source>
</evidence>
<dbReference type="STRING" id="630390.A0A180GAH2"/>
<keyword evidence="1" id="KW-1133">Transmembrane helix</keyword>
<name>A0A180GAH2_PUCT1</name>
<dbReference type="EMBL" id="ADAS02000122">
    <property type="protein sequence ID" value="OAV89624.1"/>
    <property type="molecule type" value="Genomic_DNA"/>
</dbReference>
<dbReference type="EnsemblFungi" id="PTTG_28616-t43_1">
    <property type="protein sequence ID" value="PTTG_28616-t43_1-p1"/>
    <property type="gene ID" value="PTTG_28616"/>
</dbReference>
<feature type="non-terminal residue" evidence="2">
    <location>
        <position position="98"/>
    </location>
</feature>
<dbReference type="Proteomes" id="UP000005240">
    <property type="component" value="Unassembled WGS sequence"/>
</dbReference>
<organism evidence="2">
    <name type="scientific">Puccinia triticina (isolate 1-1 / race 1 (BBBD))</name>
    <name type="common">Brown leaf rust fungus</name>
    <dbReference type="NCBI Taxonomy" id="630390"/>
    <lineage>
        <taxon>Eukaryota</taxon>
        <taxon>Fungi</taxon>
        <taxon>Dikarya</taxon>
        <taxon>Basidiomycota</taxon>
        <taxon>Pucciniomycotina</taxon>
        <taxon>Pucciniomycetes</taxon>
        <taxon>Pucciniales</taxon>
        <taxon>Pucciniaceae</taxon>
        <taxon>Puccinia</taxon>
    </lineage>
</organism>
<evidence type="ECO:0000313" key="2">
    <source>
        <dbReference type="EMBL" id="OAV89624.1"/>
    </source>
</evidence>
<feature type="transmembrane region" description="Helical" evidence="1">
    <location>
        <begin position="74"/>
        <end position="96"/>
    </location>
</feature>
<reference evidence="3 4" key="3">
    <citation type="journal article" date="2017" name="G3 (Bethesda)">
        <title>Comparative analysis highlights variable genome content of wheat rusts and divergence of the mating loci.</title>
        <authorList>
            <person name="Cuomo C.A."/>
            <person name="Bakkeren G."/>
            <person name="Khalil H.B."/>
            <person name="Panwar V."/>
            <person name="Joly D."/>
            <person name="Linning R."/>
            <person name="Sakthikumar S."/>
            <person name="Song X."/>
            <person name="Adiconis X."/>
            <person name="Fan L."/>
            <person name="Goldberg J.M."/>
            <person name="Levin J.Z."/>
            <person name="Young S."/>
            <person name="Zeng Q."/>
            <person name="Anikster Y."/>
            <person name="Bruce M."/>
            <person name="Wang M."/>
            <person name="Yin C."/>
            <person name="McCallum B."/>
            <person name="Szabo L.J."/>
            <person name="Hulbert S."/>
            <person name="Chen X."/>
            <person name="Fellers J.P."/>
        </authorList>
    </citation>
    <scope>NUCLEOTIDE SEQUENCE</scope>
    <source>
        <strain evidence="4">Isolate 1-1 / race 1 (BBBD)</strain>
        <strain evidence="3">isolate 1-1 / race 1 (BBBD)</strain>
    </source>
</reference>
<proteinExistence type="predicted"/>
<sequence>MLDTGNDQQNISVVIGYSIPCATLNSIEQLACWIDFQSTTSPALDLECEGNKCVVMSNKHHKPSDLPPADRGWLAWRFALVAFVIDGIVWGPTLCYGI</sequence>
<dbReference type="AlphaFoldDB" id="A0A180GAH2"/>